<evidence type="ECO:0000256" key="4">
    <source>
        <dbReference type="ARBA" id="ARBA00022692"/>
    </source>
</evidence>
<evidence type="ECO:0000256" key="6">
    <source>
        <dbReference type="ARBA" id="ARBA00022840"/>
    </source>
</evidence>
<dbReference type="InterPro" id="IPR017871">
    <property type="entry name" value="ABC_transporter-like_CS"/>
</dbReference>
<dbReference type="InterPro" id="IPR039421">
    <property type="entry name" value="Type_1_exporter"/>
</dbReference>
<dbReference type="PROSITE" id="PS50929">
    <property type="entry name" value="ABC_TM1F"/>
    <property type="match status" value="1"/>
</dbReference>
<evidence type="ECO:0000256" key="8">
    <source>
        <dbReference type="ARBA" id="ARBA00023136"/>
    </source>
</evidence>
<dbReference type="PANTHER" id="PTHR43394">
    <property type="entry name" value="ATP-DEPENDENT PERMEASE MDL1, MITOCHONDRIAL"/>
    <property type="match status" value="1"/>
</dbReference>
<organism evidence="12 13">
    <name type="scientific">Vagococcus zengguangii</name>
    <dbReference type="NCBI Taxonomy" id="2571750"/>
    <lineage>
        <taxon>Bacteria</taxon>
        <taxon>Bacillati</taxon>
        <taxon>Bacillota</taxon>
        <taxon>Bacilli</taxon>
        <taxon>Lactobacillales</taxon>
        <taxon>Enterococcaceae</taxon>
        <taxon>Vagococcus</taxon>
    </lineage>
</organism>
<dbReference type="PROSITE" id="PS00211">
    <property type="entry name" value="ABC_TRANSPORTER_1"/>
    <property type="match status" value="1"/>
</dbReference>
<evidence type="ECO:0000259" key="11">
    <source>
        <dbReference type="PROSITE" id="PS50929"/>
    </source>
</evidence>
<keyword evidence="13" id="KW-1185">Reference proteome</keyword>
<keyword evidence="8 9" id="KW-0472">Membrane</keyword>
<dbReference type="RefSeq" id="WP_136953806.1">
    <property type="nucleotide sequence ID" value="NZ_CP039712.1"/>
</dbReference>
<dbReference type="Gene3D" id="3.40.50.300">
    <property type="entry name" value="P-loop containing nucleotide triphosphate hydrolases"/>
    <property type="match status" value="1"/>
</dbReference>
<dbReference type="InterPro" id="IPR027417">
    <property type="entry name" value="P-loop_NTPase"/>
</dbReference>
<feature type="transmembrane region" description="Helical" evidence="9">
    <location>
        <begin position="133"/>
        <end position="151"/>
    </location>
</feature>
<sequence length="589" mass="65530">MRTLFPFTKRYKKEIILGPFFKLLEAIFELLLPLYMAKLIDEGIRANDLGTVYHYALVMLGMTLAGLVCVMICQYYASIASQGFGTELREALYKKINQFSYKQLDDYGADTLVTRMTNDINQLQNALAMLIRLVIRAPFLSIGSVVMAFYLHPKTALLFLVTLPIFFLLLLVLMKKTVPLYKKAQAKTDELNRTLQENLMGIRVIRAFAQQSKQTQRVATNSDELAATSLSAIKISTLLNPLTTLIMNLAILFLLYFSGKEVHIGNLQQGEVVALVNYLMQMLLALIVVSNLVVIFTKAATSANRVTEILTLPNEETAQMNHHTTPSSLTQPNIQSEEQTLAISVNQLSFSYPNQNGRTLIDISFEAYAKQTLGIIGATGSGKSSLINLLPRFYDWQEGTIELFNQNSQQLDLTTLRQHVRIVPQKSSLLAGTIRSNLQVGKPDASDTEIWEALAIAQAKEFIEQLPQQLDAPVSEKGDNFSGGQKQRLAIARGLIAKPALLVLDDSLSALDYKTDLLLRQALKQQLPDTTLLIISQRVHSIKQADHILVMADGRLVGQGTHDELLSSCPTYQAIVASQEQQTEVATHE</sequence>
<evidence type="ECO:0000256" key="5">
    <source>
        <dbReference type="ARBA" id="ARBA00022741"/>
    </source>
</evidence>
<dbReference type="PANTHER" id="PTHR43394:SF1">
    <property type="entry name" value="ATP-BINDING CASSETTE SUB-FAMILY B MEMBER 10, MITOCHONDRIAL"/>
    <property type="match status" value="1"/>
</dbReference>
<feature type="transmembrane region" description="Helical" evidence="9">
    <location>
        <begin position="157"/>
        <end position="174"/>
    </location>
</feature>
<feature type="domain" description="ABC transmembrane type-1" evidence="11">
    <location>
        <begin position="16"/>
        <end position="298"/>
    </location>
</feature>
<gene>
    <name evidence="12" type="ORF">FA707_08390</name>
</gene>
<evidence type="ECO:0000256" key="9">
    <source>
        <dbReference type="SAM" id="Phobius"/>
    </source>
</evidence>
<dbReference type="GO" id="GO:0016887">
    <property type="term" value="F:ATP hydrolysis activity"/>
    <property type="evidence" value="ECO:0007669"/>
    <property type="project" value="InterPro"/>
</dbReference>
<comment type="subcellular location">
    <subcellularLocation>
        <location evidence="1">Cell membrane</location>
        <topology evidence="1">Multi-pass membrane protein</topology>
    </subcellularLocation>
</comment>
<dbReference type="InterPro" id="IPR003593">
    <property type="entry name" value="AAA+_ATPase"/>
</dbReference>
<evidence type="ECO:0000256" key="1">
    <source>
        <dbReference type="ARBA" id="ARBA00004651"/>
    </source>
</evidence>
<dbReference type="InterPro" id="IPR011527">
    <property type="entry name" value="ABC1_TM_dom"/>
</dbReference>
<evidence type="ECO:0000313" key="12">
    <source>
        <dbReference type="EMBL" id="QCI86984.1"/>
    </source>
</evidence>
<dbReference type="GO" id="GO:0015421">
    <property type="term" value="F:ABC-type oligopeptide transporter activity"/>
    <property type="evidence" value="ECO:0007669"/>
    <property type="project" value="TreeGrafter"/>
</dbReference>
<dbReference type="KEGG" id="vao:FA707_08390"/>
<accession>A0A4D7CUP5</accession>
<dbReference type="InterPro" id="IPR036640">
    <property type="entry name" value="ABC1_TM_sf"/>
</dbReference>
<dbReference type="CDD" id="cd18548">
    <property type="entry name" value="ABC_6TM_Tm287_like"/>
    <property type="match status" value="1"/>
</dbReference>
<keyword evidence="4 9" id="KW-0812">Transmembrane</keyword>
<dbReference type="EMBL" id="CP039712">
    <property type="protein sequence ID" value="QCI86984.1"/>
    <property type="molecule type" value="Genomic_DNA"/>
</dbReference>
<dbReference type="AlphaFoldDB" id="A0A4D7CUP5"/>
<feature type="transmembrane region" description="Helical" evidence="9">
    <location>
        <begin position="278"/>
        <end position="296"/>
    </location>
</feature>
<feature type="transmembrane region" description="Helical" evidence="9">
    <location>
        <begin position="52"/>
        <end position="77"/>
    </location>
</feature>
<protein>
    <submittedName>
        <fullName evidence="12">ABC transporter ATP-binding protein</fullName>
    </submittedName>
</protein>
<keyword evidence="2" id="KW-0813">Transport</keyword>
<dbReference type="SMART" id="SM00382">
    <property type="entry name" value="AAA"/>
    <property type="match status" value="1"/>
</dbReference>
<dbReference type="PROSITE" id="PS50893">
    <property type="entry name" value="ABC_TRANSPORTER_2"/>
    <property type="match status" value="1"/>
</dbReference>
<keyword evidence="6 12" id="KW-0067">ATP-binding</keyword>
<feature type="transmembrane region" description="Helical" evidence="9">
    <location>
        <begin position="238"/>
        <end position="258"/>
    </location>
</feature>
<feature type="transmembrane region" description="Helical" evidence="9">
    <location>
        <begin position="20"/>
        <end position="40"/>
    </location>
</feature>
<feature type="domain" description="ABC transporter" evidence="10">
    <location>
        <begin position="343"/>
        <end position="578"/>
    </location>
</feature>
<name>A0A4D7CUP5_9ENTE</name>
<evidence type="ECO:0000256" key="7">
    <source>
        <dbReference type="ARBA" id="ARBA00022989"/>
    </source>
</evidence>
<dbReference type="Pfam" id="PF00664">
    <property type="entry name" value="ABC_membrane"/>
    <property type="match status" value="1"/>
</dbReference>
<keyword evidence="7 9" id="KW-1133">Transmembrane helix</keyword>
<dbReference type="GO" id="GO:0005886">
    <property type="term" value="C:plasma membrane"/>
    <property type="evidence" value="ECO:0007669"/>
    <property type="project" value="UniProtKB-SubCell"/>
</dbReference>
<evidence type="ECO:0000313" key="13">
    <source>
        <dbReference type="Proteomes" id="UP000298615"/>
    </source>
</evidence>
<dbReference type="Gene3D" id="1.20.1560.10">
    <property type="entry name" value="ABC transporter type 1, transmembrane domain"/>
    <property type="match status" value="1"/>
</dbReference>
<evidence type="ECO:0000259" key="10">
    <source>
        <dbReference type="PROSITE" id="PS50893"/>
    </source>
</evidence>
<dbReference type="FunFam" id="3.40.50.300:FF:000221">
    <property type="entry name" value="Multidrug ABC transporter ATP-binding protein"/>
    <property type="match status" value="1"/>
</dbReference>
<dbReference type="Proteomes" id="UP000298615">
    <property type="component" value="Chromosome"/>
</dbReference>
<dbReference type="SUPFAM" id="SSF90123">
    <property type="entry name" value="ABC transporter transmembrane region"/>
    <property type="match status" value="1"/>
</dbReference>
<reference evidence="12 13" key="1">
    <citation type="submission" date="2019-04" db="EMBL/GenBank/DDBJ databases">
        <title>Vagococcus sp. nov., isolated from faeces of yaks (Bos grunniens).</title>
        <authorList>
            <person name="Ge Y."/>
        </authorList>
    </citation>
    <scope>NUCLEOTIDE SEQUENCE [LARGE SCALE GENOMIC DNA]</scope>
    <source>
        <strain evidence="12 13">MN-17</strain>
    </source>
</reference>
<evidence type="ECO:0000256" key="3">
    <source>
        <dbReference type="ARBA" id="ARBA00022475"/>
    </source>
</evidence>
<dbReference type="Pfam" id="PF00005">
    <property type="entry name" value="ABC_tran"/>
    <property type="match status" value="1"/>
</dbReference>
<proteinExistence type="predicted"/>
<dbReference type="GO" id="GO:0005524">
    <property type="term" value="F:ATP binding"/>
    <property type="evidence" value="ECO:0007669"/>
    <property type="project" value="UniProtKB-KW"/>
</dbReference>
<evidence type="ECO:0000256" key="2">
    <source>
        <dbReference type="ARBA" id="ARBA00022448"/>
    </source>
</evidence>
<dbReference type="SUPFAM" id="SSF52540">
    <property type="entry name" value="P-loop containing nucleoside triphosphate hydrolases"/>
    <property type="match status" value="1"/>
</dbReference>
<keyword evidence="3" id="KW-1003">Cell membrane</keyword>
<dbReference type="InterPro" id="IPR003439">
    <property type="entry name" value="ABC_transporter-like_ATP-bd"/>
</dbReference>
<keyword evidence="5" id="KW-0547">Nucleotide-binding</keyword>